<proteinExistence type="predicted"/>
<accession>A0ACB9HPJ2</accession>
<dbReference type="Proteomes" id="UP001056120">
    <property type="component" value="Linkage Group LG11"/>
</dbReference>
<protein>
    <submittedName>
        <fullName evidence="1">Uncharacterized protein</fullName>
    </submittedName>
</protein>
<reference evidence="1 2" key="2">
    <citation type="journal article" date="2022" name="Mol. Ecol. Resour.">
        <title>The genomes of chicory, endive, great burdock and yacon provide insights into Asteraceae paleo-polyploidization history and plant inulin production.</title>
        <authorList>
            <person name="Fan W."/>
            <person name="Wang S."/>
            <person name="Wang H."/>
            <person name="Wang A."/>
            <person name="Jiang F."/>
            <person name="Liu H."/>
            <person name="Zhao H."/>
            <person name="Xu D."/>
            <person name="Zhang Y."/>
        </authorList>
    </citation>
    <scope>NUCLEOTIDE SEQUENCE [LARGE SCALE GENOMIC DNA]</scope>
    <source>
        <strain evidence="2">cv. Yunnan</strain>
        <tissue evidence="1">Leaves</tissue>
    </source>
</reference>
<organism evidence="1 2">
    <name type="scientific">Smallanthus sonchifolius</name>
    <dbReference type="NCBI Taxonomy" id="185202"/>
    <lineage>
        <taxon>Eukaryota</taxon>
        <taxon>Viridiplantae</taxon>
        <taxon>Streptophyta</taxon>
        <taxon>Embryophyta</taxon>
        <taxon>Tracheophyta</taxon>
        <taxon>Spermatophyta</taxon>
        <taxon>Magnoliopsida</taxon>
        <taxon>eudicotyledons</taxon>
        <taxon>Gunneridae</taxon>
        <taxon>Pentapetalae</taxon>
        <taxon>asterids</taxon>
        <taxon>campanulids</taxon>
        <taxon>Asterales</taxon>
        <taxon>Asteraceae</taxon>
        <taxon>Asteroideae</taxon>
        <taxon>Heliantheae alliance</taxon>
        <taxon>Millerieae</taxon>
        <taxon>Smallanthus</taxon>
    </lineage>
</organism>
<reference evidence="2" key="1">
    <citation type="journal article" date="2022" name="Mol. Ecol. Resour.">
        <title>The genomes of chicory, endive, great burdock and yacon provide insights into Asteraceae palaeo-polyploidization history and plant inulin production.</title>
        <authorList>
            <person name="Fan W."/>
            <person name="Wang S."/>
            <person name="Wang H."/>
            <person name="Wang A."/>
            <person name="Jiang F."/>
            <person name="Liu H."/>
            <person name="Zhao H."/>
            <person name="Xu D."/>
            <person name="Zhang Y."/>
        </authorList>
    </citation>
    <scope>NUCLEOTIDE SEQUENCE [LARGE SCALE GENOMIC DNA]</scope>
    <source>
        <strain evidence="2">cv. Yunnan</strain>
    </source>
</reference>
<evidence type="ECO:0000313" key="2">
    <source>
        <dbReference type="Proteomes" id="UP001056120"/>
    </source>
</evidence>
<name>A0ACB9HPJ2_9ASTR</name>
<keyword evidence="2" id="KW-1185">Reference proteome</keyword>
<comment type="caution">
    <text evidence="1">The sequence shown here is derived from an EMBL/GenBank/DDBJ whole genome shotgun (WGS) entry which is preliminary data.</text>
</comment>
<sequence>MVTGVSFASAGSGFDPSRAKLLNVFSSRYEIEMFKEYIMKLKRIVGEEEANDIIAKSLYLVSWSFNDWAISYTAIPIRRNQYDEAAYANLLVEKATEFIQEMYKLGARKMVFFNTPILGCFPIARSVAGGVFRKCGDEFSEEAQTFNRMLNHQIEFLGSSLPQSRFTIVDYFKIVQDIVEHSLQYGLEVVDKGCCGTGTVEVAVLCNKLSPTCPDGSKYLFWDSIHLTDKGYNIVVDHALQDVMNTVF</sequence>
<dbReference type="EMBL" id="CM042028">
    <property type="protein sequence ID" value="KAI3797338.1"/>
    <property type="molecule type" value="Genomic_DNA"/>
</dbReference>
<gene>
    <name evidence="1" type="ORF">L1987_32594</name>
</gene>
<evidence type="ECO:0000313" key="1">
    <source>
        <dbReference type="EMBL" id="KAI3797338.1"/>
    </source>
</evidence>